<evidence type="ECO:0000256" key="2">
    <source>
        <dbReference type="ARBA" id="ARBA00023015"/>
    </source>
</evidence>
<dbReference type="InterPro" id="IPR036388">
    <property type="entry name" value="WH-like_DNA-bd_sf"/>
</dbReference>
<dbReference type="GO" id="GO:0000976">
    <property type="term" value="F:transcription cis-regulatory region binding"/>
    <property type="evidence" value="ECO:0007669"/>
    <property type="project" value="TreeGrafter"/>
</dbReference>
<dbReference type="PROSITE" id="PS51755">
    <property type="entry name" value="OMPR_PHOB"/>
    <property type="match status" value="1"/>
</dbReference>
<evidence type="ECO:0000256" key="3">
    <source>
        <dbReference type="ARBA" id="ARBA00023125"/>
    </source>
</evidence>
<dbReference type="EMBL" id="CP003179">
    <property type="protein sequence ID" value="AEW04233.1"/>
    <property type="molecule type" value="Genomic_DNA"/>
</dbReference>
<dbReference type="Proteomes" id="UP000005439">
    <property type="component" value="Chromosome"/>
</dbReference>
<protein>
    <recommendedName>
        <fullName evidence="1">Stage 0 sporulation protein A homolog</fullName>
    </recommendedName>
</protein>
<dbReference type="GO" id="GO:0032993">
    <property type="term" value="C:protein-DNA complex"/>
    <property type="evidence" value="ECO:0007669"/>
    <property type="project" value="TreeGrafter"/>
</dbReference>
<dbReference type="InterPro" id="IPR001867">
    <property type="entry name" value="OmpR/PhoB-type_DNA-bd"/>
</dbReference>
<dbReference type="SMART" id="SM00862">
    <property type="entry name" value="Trans_reg_C"/>
    <property type="match status" value="1"/>
</dbReference>
<evidence type="ECO:0000259" key="8">
    <source>
        <dbReference type="PROSITE" id="PS50110"/>
    </source>
</evidence>
<keyword evidence="6" id="KW-0597">Phosphoprotein</keyword>
<feature type="DNA-binding region" description="OmpR/PhoB-type" evidence="7">
    <location>
        <begin position="126"/>
        <end position="226"/>
    </location>
</feature>
<comment type="function">
    <text evidence="5">May play the central regulatory role in sporulation. It may be an element of the effector pathway responsible for the activation of sporulation genes in response to nutritional stress. Spo0A may act in concert with spo0H (a sigma factor) to control the expression of some genes that are critical to the sporulation process.</text>
</comment>
<dbReference type="SMART" id="SM00448">
    <property type="entry name" value="REC"/>
    <property type="match status" value="1"/>
</dbReference>
<reference evidence="10 11" key="2">
    <citation type="journal article" date="2012" name="Stand. Genomic Sci.">
        <title>Complete genome sequence of the moderately thermophilic mineral-sulfide-oxidizing firmicute Sulfobacillus acidophilus type strain (NAL(T)).</title>
        <authorList>
            <person name="Anderson I."/>
            <person name="Chertkov O."/>
            <person name="Chen A."/>
            <person name="Saunders E."/>
            <person name="Lapidus A."/>
            <person name="Nolan M."/>
            <person name="Lucas S."/>
            <person name="Hammon N."/>
            <person name="Deshpande S."/>
            <person name="Cheng J.F."/>
            <person name="Han C."/>
            <person name="Tapia R."/>
            <person name="Goodwin L.A."/>
            <person name="Pitluck S."/>
            <person name="Liolios K."/>
            <person name="Pagani I."/>
            <person name="Ivanova N."/>
            <person name="Mikhailova N."/>
            <person name="Pati A."/>
            <person name="Palaniappan K."/>
            <person name="Land M."/>
            <person name="Pan C."/>
            <person name="Rohde M."/>
            <person name="Pukall R."/>
            <person name="Goker M."/>
            <person name="Detter J.C."/>
            <person name="Woyke T."/>
            <person name="Bristow J."/>
            <person name="Eisen J.A."/>
            <person name="Markowitz V."/>
            <person name="Hugenholtz P."/>
            <person name="Kyrpides N.C."/>
            <person name="Klenk H.P."/>
            <person name="Mavromatis K."/>
        </authorList>
    </citation>
    <scope>NUCLEOTIDE SEQUENCE [LARGE SCALE GENOMIC DNA]</scope>
    <source>
        <strain evidence="11">ATCC 700253 / DSM 10332 / NAL</strain>
    </source>
</reference>
<feature type="domain" description="OmpR/PhoB-type" evidence="9">
    <location>
        <begin position="126"/>
        <end position="226"/>
    </location>
</feature>
<proteinExistence type="predicted"/>
<feature type="domain" description="Response regulatory" evidence="8">
    <location>
        <begin position="2"/>
        <end position="116"/>
    </location>
</feature>
<dbReference type="HOGENOM" id="CLU_000445_30_1_9"/>
<evidence type="ECO:0000313" key="11">
    <source>
        <dbReference type="Proteomes" id="UP000005439"/>
    </source>
</evidence>
<reference evidence="11" key="1">
    <citation type="submission" date="2011-12" db="EMBL/GenBank/DDBJ databases">
        <title>The complete genome of chromosome of Sulfobacillus acidophilus DSM 10332.</title>
        <authorList>
            <person name="Lucas S."/>
            <person name="Han J."/>
            <person name="Lapidus A."/>
            <person name="Bruce D."/>
            <person name="Goodwin L."/>
            <person name="Pitluck S."/>
            <person name="Peters L."/>
            <person name="Kyrpides N."/>
            <person name="Mavromatis K."/>
            <person name="Ivanova N."/>
            <person name="Mikhailova N."/>
            <person name="Chertkov O."/>
            <person name="Saunders E."/>
            <person name="Detter J.C."/>
            <person name="Tapia R."/>
            <person name="Han C."/>
            <person name="Land M."/>
            <person name="Hauser L."/>
            <person name="Markowitz V."/>
            <person name="Cheng J.-F."/>
            <person name="Hugenholtz P."/>
            <person name="Woyke T."/>
            <person name="Wu D."/>
            <person name="Pukall R."/>
            <person name="Gehrich-Schroeter G."/>
            <person name="Schneider S."/>
            <person name="Klenk H.-P."/>
            <person name="Eisen J.A."/>
        </authorList>
    </citation>
    <scope>NUCLEOTIDE SEQUENCE [LARGE SCALE GENOMIC DNA]</scope>
    <source>
        <strain evidence="11">ATCC 700253 / DSM 10332 / NAL</strain>
    </source>
</reference>
<dbReference type="Pfam" id="PF00072">
    <property type="entry name" value="Response_reg"/>
    <property type="match status" value="1"/>
</dbReference>
<dbReference type="GO" id="GO:0005829">
    <property type="term" value="C:cytosol"/>
    <property type="evidence" value="ECO:0007669"/>
    <property type="project" value="TreeGrafter"/>
</dbReference>
<evidence type="ECO:0000256" key="6">
    <source>
        <dbReference type="PROSITE-ProRule" id="PRU00169"/>
    </source>
</evidence>
<feature type="modified residue" description="4-aspartylphosphate" evidence="6">
    <location>
        <position position="51"/>
    </location>
</feature>
<sequence>MKVLLVEDDQRIATLLQKGLTKNGHVAETALTAREAYRRLADGVFDVMVLDVKLPDDDGFAVLERVRRDGLEIPVLMLTARDSVDDKVRGLSSGADDYLTKPFVFDELLARLQALVRRAPLKGAWSARLEAGPLVLDTLRGQVWYRETPVNLTARQLALLEFFLRHRGQIVTRDMLLDRVWDSDFEPMANVVDAQIARLRAKLDPLTGRKESIIQTVRGRGYRLTL</sequence>
<dbReference type="KEGG" id="sap:Sulac_0726"/>
<gene>
    <name evidence="10" type="ordered locus">Sulac_0726</name>
</gene>
<dbReference type="PANTHER" id="PTHR48111:SF38">
    <property type="entry name" value="TWO-COMPONENT RESPONSE REGULATOR"/>
    <property type="match status" value="1"/>
</dbReference>
<dbReference type="STRING" id="679936.Sulac_0726"/>
<dbReference type="Gene3D" id="3.40.50.2300">
    <property type="match status" value="1"/>
</dbReference>
<organism evidence="10 11">
    <name type="scientific">Sulfobacillus acidophilus (strain ATCC 700253 / DSM 10332 / NAL)</name>
    <dbReference type="NCBI Taxonomy" id="679936"/>
    <lineage>
        <taxon>Bacteria</taxon>
        <taxon>Bacillati</taxon>
        <taxon>Bacillota</taxon>
        <taxon>Clostridia</taxon>
        <taxon>Eubacteriales</taxon>
        <taxon>Clostridiales Family XVII. Incertae Sedis</taxon>
        <taxon>Sulfobacillus</taxon>
    </lineage>
</organism>
<dbReference type="Gene3D" id="6.10.250.690">
    <property type="match status" value="1"/>
</dbReference>
<dbReference type="CDD" id="cd00383">
    <property type="entry name" value="trans_reg_C"/>
    <property type="match status" value="1"/>
</dbReference>
<dbReference type="PANTHER" id="PTHR48111">
    <property type="entry name" value="REGULATOR OF RPOS"/>
    <property type="match status" value="1"/>
</dbReference>
<name>G8U0L1_SULAD</name>
<dbReference type="InterPro" id="IPR001789">
    <property type="entry name" value="Sig_transdc_resp-reg_receiver"/>
</dbReference>
<evidence type="ECO:0000256" key="1">
    <source>
        <dbReference type="ARBA" id="ARBA00018672"/>
    </source>
</evidence>
<dbReference type="InterPro" id="IPR039420">
    <property type="entry name" value="WalR-like"/>
</dbReference>
<evidence type="ECO:0000313" key="10">
    <source>
        <dbReference type="EMBL" id="AEW04233.1"/>
    </source>
</evidence>
<dbReference type="PROSITE" id="PS50110">
    <property type="entry name" value="RESPONSE_REGULATORY"/>
    <property type="match status" value="1"/>
</dbReference>
<evidence type="ECO:0000259" key="9">
    <source>
        <dbReference type="PROSITE" id="PS51755"/>
    </source>
</evidence>
<keyword evidence="3 7" id="KW-0238">DNA-binding</keyword>
<dbReference type="AlphaFoldDB" id="G8U0L1"/>
<evidence type="ECO:0000256" key="4">
    <source>
        <dbReference type="ARBA" id="ARBA00023163"/>
    </source>
</evidence>
<keyword evidence="2" id="KW-0805">Transcription regulation</keyword>
<dbReference type="InterPro" id="IPR011006">
    <property type="entry name" value="CheY-like_superfamily"/>
</dbReference>
<dbReference type="Gene3D" id="1.10.10.10">
    <property type="entry name" value="Winged helix-like DNA-binding domain superfamily/Winged helix DNA-binding domain"/>
    <property type="match status" value="1"/>
</dbReference>
<keyword evidence="4" id="KW-0804">Transcription</keyword>
<dbReference type="GO" id="GO:0000156">
    <property type="term" value="F:phosphorelay response regulator activity"/>
    <property type="evidence" value="ECO:0007669"/>
    <property type="project" value="TreeGrafter"/>
</dbReference>
<accession>G8U0L1</accession>
<evidence type="ECO:0000256" key="5">
    <source>
        <dbReference type="ARBA" id="ARBA00024867"/>
    </source>
</evidence>
<evidence type="ECO:0000256" key="7">
    <source>
        <dbReference type="PROSITE-ProRule" id="PRU01091"/>
    </source>
</evidence>
<dbReference type="GO" id="GO:0006355">
    <property type="term" value="P:regulation of DNA-templated transcription"/>
    <property type="evidence" value="ECO:0007669"/>
    <property type="project" value="InterPro"/>
</dbReference>
<dbReference type="Pfam" id="PF00486">
    <property type="entry name" value="Trans_reg_C"/>
    <property type="match status" value="1"/>
</dbReference>
<dbReference type="SUPFAM" id="SSF52172">
    <property type="entry name" value="CheY-like"/>
    <property type="match status" value="1"/>
</dbReference>
<dbReference type="PATRIC" id="fig|679936.5.peg.775"/>
<keyword evidence="11" id="KW-1185">Reference proteome</keyword>